<keyword evidence="3" id="KW-0233">DNA recombination</keyword>
<dbReference type="EMBL" id="WOEZ01000245">
    <property type="protein sequence ID" value="NPT60927.1"/>
    <property type="molecule type" value="Genomic_DNA"/>
</dbReference>
<comment type="caution">
    <text evidence="8">The sequence shown here is derived from an EMBL/GenBank/DDBJ whole genome shotgun (WGS) entry which is preliminary data.</text>
</comment>
<dbReference type="Proteomes" id="UP000655523">
    <property type="component" value="Unassembled WGS sequence"/>
</dbReference>
<proteinExistence type="predicted"/>
<dbReference type="InterPro" id="IPR006119">
    <property type="entry name" value="Resolv_N"/>
</dbReference>
<evidence type="ECO:0000256" key="2">
    <source>
        <dbReference type="ARBA" id="ARBA00023125"/>
    </source>
</evidence>
<dbReference type="GO" id="GO:0003677">
    <property type="term" value="F:DNA binding"/>
    <property type="evidence" value="ECO:0007669"/>
    <property type="project" value="UniProtKB-KW"/>
</dbReference>
<evidence type="ECO:0000313" key="8">
    <source>
        <dbReference type="EMBL" id="NPT60927.1"/>
    </source>
</evidence>
<accession>A0A972SN69</accession>
<evidence type="ECO:0000259" key="6">
    <source>
        <dbReference type="PROSITE" id="PS51736"/>
    </source>
</evidence>
<keyword evidence="1" id="KW-0229">DNA integration</keyword>
<dbReference type="AlphaFoldDB" id="A0A972SN69"/>
<evidence type="ECO:0000256" key="3">
    <source>
        <dbReference type="ARBA" id="ARBA00023172"/>
    </source>
</evidence>
<dbReference type="GO" id="GO:0015074">
    <property type="term" value="P:DNA integration"/>
    <property type="evidence" value="ECO:0007669"/>
    <property type="project" value="UniProtKB-KW"/>
</dbReference>
<evidence type="ECO:0000256" key="5">
    <source>
        <dbReference type="PROSITE-ProRule" id="PRU10137"/>
    </source>
</evidence>
<dbReference type="PROSITE" id="PS00397">
    <property type="entry name" value="RECOMBINASES_1"/>
    <property type="match status" value="1"/>
</dbReference>
<dbReference type="Gene3D" id="3.40.50.1390">
    <property type="entry name" value="Resolvase, N-terminal catalytic domain"/>
    <property type="match status" value="1"/>
</dbReference>
<protein>
    <recommendedName>
        <fullName evidence="6">Resolvase/invertase-type recombinase catalytic domain-containing protein</fullName>
    </recommendedName>
</protein>
<dbReference type="RefSeq" id="WP_172162870.1">
    <property type="nucleotide sequence ID" value="NZ_WOEZ01000044.1"/>
</dbReference>
<feature type="domain" description="Resolvase/invertase-type recombinase catalytic" evidence="6">
    <location>
        <begin position="3"/>
        <end position="76"/>
    </location>
</feature>
<feature type="active site" description="O-(5'-phospho-DNA)-serine intermediate" evidence="4 5">
    <location>
        <position position="11"/>
    </location>
</feature>
<dbReference type="PROSITE" id="PS51736">
    <property type="entry name" value="RECOMBINASES_3"/>
    <property type="match status" value="1"/>
</dbReference>
<keyword evidence="2" id="KW-0238">DNA-binding</keyword>
<dbReference type="InterPro" id="IPR036162">
    <property type="entry name" value="Resolvase-like_N_sf"/>
</dbReference>
<dbReference type="GO" id="GO:0000150">
    <property type="term" value="F:DNA strand exchange activity"/>
    <property type="evidence" value="ECO:0007669"/>
    <property type="project" value="InterPro"/>
</dbReference>
<evidence type="ECO:0000256" key="4">
    <source>
        <dbReference type="PIRSR" id="PIRSR606118-50"/>
    </source>
</evidence>
<dbReference type="EMBL" id="WOEZ01000044">
    <property type="protein sequence ID" value="NPT54898.1"/>
    <property type="molecule type" value="Genomic_DNA"/>
</dbReference>
<dbReference type="InterPro" id="IPR006118">
    <property type="entry name" value="Recombinase_CS"/>
</dbReference>
<dbReference type="Pfam" id="PF00239">
    <property type="entry name" value="Resolvase"/>
    <property type="match status" value="1"/>
</dbReference>
<sequence length="76" mass="8508">MSRVFAYCRVSTTGQHPENQIREIKAAGFELTVKRTITAHISGSVPAKERPGFQKLLDRIEDGDVPSNAWHGKLRC</sequence>
<dbReference type="SUPFAM" id="SSF53041">
    <property type="entry name" value="Resolvase-like"/>
    <property type="match status" value="1"/>
</dbReference>
<keyword evidence="9" id="KW-1185">Reference proteome</keyword>
<evidence type="ECO:0000313" key="9">
    <source>
        <dbReference type="Proteomes" id="UP000655523"/>
    </source>
</evidence>
<gene>
    <name evidence="7" type="ORF">GNZ13_09810</name>
    <name evidence="8" type="ORF">GNZ13_41895</name>
</gene>
<evidence type="ECO:0000313" key="7">
    <source>
        <dbReference type="EMBL" id="NPT54898.1"/>
    </source>
</evidence>
<organism evidence="8 9">
    <name type="scientific">Paraburkholderia elongata</name>
    <dbReference type="NCBI Taxonomy" id="2675747"/>
    <lineage>
        <taxon>Bacteria</taxon>
        <taxon>Pseudomonadati</taxon>
        <taxon>Pseudomonadota</taxon>
        <taxon>Betaproteobacteria</taxon>
        <taxon>Burkholderiales</taxon>
        <taxon>Burkholderiaceae</taxon>
        <taxon>Paraburkholderia</taxon>
    </lineage>
</organism>
<name>A0A972SN69_9BURK</name>
<evidence type="ECO:0000256" key="1">
    <source>
        <dbReference type="ARBA" id="ARBA00022908"/>
    </source>
</evidence>
<reference evidence="8 9" key="1">
    <citation type="submission" date="2019-11" db="EMBL/GenBank/DDBJ databases">
        <title>Metabolism of dissolved organic matter in forest soils.</title>
        <authorList>
            <person name="Cyle K.T."/>
            <person name="Wilhelm R.C."/>
            <person name="Martinez C.E."/>
        </authorList>
    </citation>
    <scope>NUCLEOTIDE SEQUENCE [LARGE SCALE GENOMIC DNA]</scope>
    <source>
        <strain evidence="8 9">5N</strain>
    </source>
</reference>